<dbReference type="Proteomes" id="UP001220377">
    <property type="component" value="Chromosome"/>
</dbReference>
<evidence type="ECO:0000313" key="1">
    <source>
        <dbReference type="EMBL" id="WDF82057.1"/>
    </source>
</evidence>
<dbReference type="EMBL" id="CP117884">
    <property type="protein sequence ID" value="WDF82057.1"/>
    <property type="molecule type" value="Genomic_DNA"/>
</dbReference>
<proteinExistence type="predicted"/>
<keyword evidence="2" id="KW-1185">Reference proteome</keyword>
<sequence>MQEYNPQHYAAASSIVAKLEQQKADIWNELLDRTLTSHVEFDGERVHTVAPRIEYLIEQADALSLQLEAEIKRWRMRGRLYRDYVATHPNPTTQDVQEELLQIDTYVCYQTGIEPPEEQPTASGDVPTNLAIMANYFD</sequence>
<reference evidence="1 2" key="1">
    <citation type="submission" date="2023-02" db="EMBL/GenBank/DDBJ databases">
        <title>Genome sequence of Lacticaseibacillus sp. KACC 23028.</title>
        <authorList>
            <person name="Kim S."/>
            <person name="Heo J."/>
            <person name="Kwon S.-W."/>
        </authorList>
    </citation>
    <scope>NUCLEOTIDE SEQUENCE [LARGE SCALE GENOMIC DNA]</scope>
    <source>
        <strain evidence="1 2">KACC 23028</strain>
    </source>
</reference>
<protein>
    <submittedName>
        <fullName evidence="1">Uncharacterized protein</fullName>
    </submittedName>
</protein>
<dbReference type="RefSeq" id="WP_274259260.1">
    <property type="nucleotide sequence ID" value="NZ_CP117884.1"/>
</dbReference>
<name>A0ABY7WST9_9LACO</name>
<evidence type="ECO:0000313" key="2">
    <source>
        <dbReference type="Proteomes" id="UP001220377"/>
    </source>
</evidence>
<gene>
    <name evidence="1" type="ORF">PQ472_09005</name>
</gene>
<accession>A0ABY7WST9</accession>
<organism evidence="1 2">
    <name type="scientific">Lacticaseibacillus pabuli</name>
    <dbReference type="NCBI Taxonomy" id="3025672"/>
    <lineage>
        <taxon>Bacteria</taxon>
        <taxon>Bacillati</taxon>
        <taxon>Bacillota</taxon>
        <taxon>Bacilli</taxon>
        <taxon>Lactobacillales</taxon>
        <taxon>Lactobacillaceae</taxon>
        <taxon>Lacticaseibacillus</taxon>
    </lineage>
</organism>